<evidence type="ECO:0000256" key="3">
    <source>
        <dbReference type="ARBA" id="ARBA00022475"/>
    </source>
</evidence>
<organism evidence="11 12">
    <name type="scientific">Cherax quadricarinatus</name>
    <name type="common">Australian red claw crayfish</name>
    <dbReference type="NCBI Taxonomy" id="27406"/>
    <lineage>
        <taxon>Eukaryota</taxon>
        <taxon>Metazoa</taxon>
        <taxon>Ecdysozoa</taxon>
        <taxon>Arthropoda</taxon>
        <taxon>Crustacea</taxon>
        <taxon>Multicrustacea</taxon>
        <taxon>Malacostraca</taxon>
        <taxon>Eumalacostraca</taxon>
        <taxon>Eucarida</taxon>
        <taxon>Decapoda</taxon>
        <taxon>Pleocyemata</taxon>
        <taxon>Astacidea</taxon>
        <taxon>Parastacoidea</taxon>
        <taxon>Parastacidae</taxon>
        <taxon>Cherax</taxon>
    </lineage>
</organism>
<evidence type="ECO:0000256" key="5">
    <source>
        <dbReference type="ARBA" id="ARBA00022989"/>
    </source>
</evidence>
<dbReference type="AlphaFoldDB" id="A0AAW0XX50"/>
<keyword evidence="6 9" id="KW-0472">Membrane</keyword>
<dbReference type="GO" id="GO:0050906">
    <property type="term" value="P:detection of stimulus involved in sensory perception"/>
    <property type="evidence" value="ECO:0007669"/>
    <property type="project" value="UniProtKB-ARBA"/>
</dbReference>
<evidence type="ECO:0000256" key="4">
    <source>
        <dbReference type="ARBA" id="ARBA00022692"/>
    </source>
</evidence>
<dbReference type="InterPro" id="IPR001320">
    <property type="entry name" value="Iontro_rcpt_C"/>
</dbReference>
<dbReference type="Pfam" id="PF00060">
    <property type="entry name" value="Lig_chan"/>
    <property type="match status" value="1"/>
</dbReference>
<evidence type="ECO:0000256" key="1">
    <source>
        <dbReference type="ARBA" id="ARBA00004651"/>
    </source>
</evidence>
<evidence type="ECO:0000256" key="2">
    <source>
        <dbReference type="ARBA" id="ARBA00008685"/>
    </source>
</evidence>
<dbReference type="GO" id="GO:0005886">
    <property type="term" value="C:plasma membrane"/>
    <property type="evidence" value="ECO:0007669"/>
    <property type="project" value="UniProtKB-SubCell"/>
</dbReference>
<name>A0AAW0XX50_CHEQU</name>
<dbReference type="Proteomes" id="UP001445076">
    <property type="component" value="Unassembled WGS sequence"/>
</dbReference>
<comment type="caution">
    <text evidence="11">The sequence shown here is derived from an EMBL/GenBank/DDBJ whole genome shotgun (WGS) entry which is preliminary data.</text>
</comment>
<dbReference type="EMBL" id="JARKIK010000010">
    <property type="protein sequence ID" value="KAK8749126.1"/>
    <property type="molecule type" value="Genomic_DNA"/>
</dbReference>
<dbReference type="Gene3D" id="1.10.287.70">
    <property type="match status" value="1"/>
</dbReference>
<reference evidence="11 12" key="1">
    <citation type="journal article" date="2024" name="BMC Genomics">
        <title>Genome assembly of redclaw crayfish (Cherax quadricarinatus) provides insights into its immune adaptation and hypoxia tolerance.</title>
        <authorList>
            <person name="Liu Z."/>
            <person name="Zheng J."/>
            <person name="Li H."/>
            <person name="Fang K."/>
            <person name="Wang S."/>
            <person name="He J."/>
            <person name="Zhou D."/>
            <person name="Weng S."/>
            <person name="Chi M."/>
            <person name="Gu Z."/>
            <person name="He J."/>
            <person name="Li F."/>
            <person name="Wang M."/>
        </authorList>
    </citation>
    <scope>NUCLEOTIDE SEQUENCE [LARGE SCALE GENOMIC DNA]</scope>
    <source>
        <strain evidence="11">ZL_2023a</strain>
    </source>
</reference>
<comment type="subcellular location">
    <subcellularLocation>
        <location evidence="1">Cell membrane</location>
        <topology evidence="1">Multi-pass membrane protein</topology>
    </subcellularLocation>
</comment>
<keyword evidence="4 9" id="KW-0812">Transmembrane</keyword>
<accession>A0AAW0XX50</accession>
<keyword evidence="5 9" id="KW-1133">Transmembrane helix</keyword>
<keyword evidence="12" id="KW-1185">Reference proteome</keyword>
<evidence type="ECO:0000256" key="7">
    <source>
        <dbReference type="ARBA" id="ARBA00023170"/>
    </source>
</evidence>
<evidence type="ECO:0000256" key="9">
    <source>
        <dbReference type="SAM" id="Phobius"/>
    </source>
</evidence>
<evidence type="ECO:0000256" key="6">
    <source>
        <dbReference type="ARBA" id="ARBA00023136"/>
    </source>
</evidence>
<feature type="domain" description="Ionotropic glutamate receptor C-terminal" evidence="10">
    <location>
        <begin position="2"/>
        <end position="256"/>
    </location>
</feature>
<proteinExistence type="inferred from homology"/>
<dbReference type="SUPFAM" id="SSF53850">
    <property type="entry name" value="Periplasmic binding protein-like II"/>
    <property type="match status" value="1"/>
</dbReference>
<feature type="non-terminal residue" evidence="11">
    <location>
        <position position="1"/>
    </location>
</feature>
<evidence type="ECO:0000256" key="8">
    <source>
        <dbReference type="ARBA" id="ARBA00023180"/>
    </source>
</evidence>
<feature type="transmembrane region" description="Helical" evidence="9">
    <location>
        <begin position="56"/>
        <end position="82"/>
    </location>
</feature>
<comment type="similarity">
    <text evidence="2">Belongs to the glutamate-gated ion channel (TC 1.A.10.1) family.</text>
</comment>
<evidence type="ECO:0000313" key="11">
    <source>
        <dbReference type="EMBL" id="KAK8749126.1"/>
    </source>
</evidence>
<keyword evidence="7" id="KW-0675">Receptor</keyword>
<dbReference type="InterPro" id="IPR052192">
    <property type="entry name" value="Insect_Ionotropic_Sensory_Rcpt"/>
</dbReference>
<evidence type="ECO:0000313" key="12">
    <source>
        <dbReference type="Proteomes" id="UP001445076"/>
    </source>
</evidence>
<sequence>VATLGMGPVLSVVSWIREHFTEDEPHRSLQTFSFNSFRVLVVQTNLIISQRWELRIIFFAWYFFCFVIYAMYSGTLTAVLALPAYEKPIDSLTDLLYAVKYMKYKPVVVLGTSNEFVFKEAKSGIYKEVWDVFDPRVGYAATYSAGMDKVMSGKYVFLNAQLGAEIRAVIRGRKKFYFAKTSFYPQGYGIVCTSGSPFKDVLNEILSHISDSGLVQKFMKDEIRKVSKREKATEGGPGAITITHLQAAFFLLGFGFLLAGFTLLLETLIHSLPAIFAMVTMWGQPPKSPFYGQLKPRKNKAPQ</sequence>
<dbReference type="GO" id="GO:0015276">
    <property type="term" value="F:ligand-gated monoatomic ion channel activity"/>
    <property type="evidence" value="ECO:0007669"/>
    <property type="project" value="InterPro"/>
</dbReference>
<keyword evidence="8" id="KW-0325">Glycoprotein</keyword>
<keyword evidence="3" id="KW-1003">Cell membrane</keyword>
<feature type="transmembrane region" description="Helical" evidence="9">
    <location>
        <begin position="247"/>
        <end position="269"/>
    </location>
</feature>
<dbReference type="PANTHER" id="PTHR42643">
    <property type="entry name" value="IONOTROPIC RECEPTOR 20A-RELATED"/>
    <property type="match status" value="1"/>
</dbReference>
<gene>
    <name evidence="11" type="ORF">OTU49_015688</name>
</gene>
<evidence type="ECO:0000259" key="10">
    <source>
        <dbReference type="Pfam" id="PF00060"/>
    </source>
</evidence>
<dbReference type="PANTHER" id="PTHR42643:SF24">
    <property type="entry name" value="IONOTROPIC RECEPTOR 60A"/>
    <property type="match status" value="1"/>
</dbReference>
<protein>
    <recommendedName>
        <fullName evidence="10">Ionotropic glutamate receptor C-terminal domain-containing protein</fullName>
    </recommendedName>
</protein>